<reference evidence="2 3" key="1">
    <citation type="submission" date="2019-05" db="EMBL/GenBank/DDBJ databases">
        <title>Draft genome sequence of Nonomuraea zeae DSM 100528.</title>
        <authorList>
            <person name="Saricaoglu S."/>
            <person name="Isik K."/>
        </authorList>
    </citation>
    <scope>NUCLEOTIDE SEQUENCE [LARGE SCALE GENOMIC DNA]</scope>
    <source>
        <strain evidence="2 3">DSM 100528</strain>
    </source>
</reference>
<protein>
    <submittedName>
        <fullName evidence="2">Uncharacterized protein</fullName>
    </submittedName>
</protein>
<sequence length="166" mass="18295">TGTLVTESAVRSASRTVRLSTGRISRTTVRPAAVRRIGFLCPAPGWAVRGAGESGRLGAAQVAGARAGLAAPFGARELGGGRTRPGRDLVDRRRPLVHRQRGRPGGAGQRPGGRHHRPGRRRRHVTRDAGPDGRRRLSRRYGCHRRHRRDGLPRCHRRRGLARHHR</sequence>
<feature type="compositionally biased region" description="Basic residues" evidence="1">
    <location>
        <begin position="112"/>
        <end position="125"/>
    </location>
</feature>
<proteinExistence type="predicted"/>
<name>A0A5S4EXM1_9ACTN</name>
<evidence type="ECO:0000313" key="2">
    <source>
        <dbReference type="EMBL" id="TMR08392.1"/>
    </source>
</evidence>
<organism evidence="2 3">
    <name type="scientific">Nonomuraea zeae</name>
    <dbReference type="NCBI Taxonomy" id="1642303"/>
    <lineage>
        <taxon>Bacteria</taxon>
        <taxon>Bacillati</taxon>
        <taxon>Actinomycetota</taxon>
        <taxon>Actinomycetes</taxon>
        <taxon>Streptosporangiales</taxon>
        <taxon>Streptosporangiaceae</taxon>
        <taxon>Nonomuraea</taxon>
    </lineage>
</organism>
<gene>
    <name evidence="2" type="ORF">ETD85_62295</name>
</gene>
<comment type="caution">
    <text evidence="2">The sequence shown here is derived from an EMBL/GenBank/DDBJ whole genome shotgun (WGS) entry which is preliminary data.</text>
</comment>
<dbReference type="Proteomes" id="UP000306628">
    <property type="component" value="Unassembled WGS sequence"/>
</dbReference>
<feature type="region of interest" description="Disordered" evidence="1">
    <location>
        <begin position="75"/>
        <end position="166"/>
    </location>
</feature>
<feature type="compositionally biased region" description="Basic and acidic residues" evidence="1">
    <location>
        <begin position="126"/>
        <end position="135"/>
    </location>
</feature>
<evidence type="ECO:0000256" key="1">
    <source>
        <dbReference type="SAM" id="MobiDB-lite"/>
    </source>
</evidence>
<feature type="compositionally biased region" description="Basic and acidic residues" evidence="1">
    <location>
        <begin position="85"/>
        <end position="94"/>
    </location>
</feature>
<dbReference type="EMBL" id="VCKX01000672">
    <property type="protein sequence ID" value="TMR08392.1"/>
    <property type="molecule type" value="Genomic_DNA"/>
</dbReference>
<keyword evidence="3" id="KW-1185">Reference proteome</keyword>
<dbReference type="AlphaFoldDB" id="A0A5S4EXM1"/>
<feature type="compositionally biased region" description="Basic residues" evidence="1">
    <location>
        <begin position="136"/>
        <end position="166"/>
    </location>
</feature>
<accession>A0A5S4EXM1</accession>
<evidence type="ECO:0000313" key="3">
    <source>
        <dbReference type="Proteomes" id="UP000306628"/>
    </source>
</evidence>
<feature type="non-terminal residue" evidence="2">
    <location>
        <position position="1"/>
    </location>
</feature>